<feature type="region of interest" description="Disordered" evidence="1">
    <location>
        <begin position="10"/>
        <end position="30"/>
    </location>
</feature>
<feature type="domain" description="DUF2460" evidence="2">
    <location>
        <begin position="4"/>
        <end position="207"/>
    </location>
</feature>
<evidence type="ECO:0000259" key="2">
    <source>
        <dbReference type="Pfam" id="PF09343"/>
    </source>
</evidence>
<evidence type="ECO:0000256" key="1">
    <source>
        <dbReference type="SAM" id="MobiDB-lite"/>
    </source>
</evidence>
<evidence type="ECO:0000313" key="3">
    <source>
        <dbReference type="EMBL" id="SFK12316.1"/>
    </source>
</evidence>
<dbReference type="EMBL" id="FORY01000034">
    <property type="protein sequence ID" value="SFK12316.1"/>
    <property type="molecule type" value="Genomic_DNA"/>
</dbReference>
<dbReference type="AlphaFoldDB" id="A0A1I3X0E7"/>
<dbReference type="GeneID" id="98667025"/>
<dbReference type="InterPro" id="IPR011740">
    <property type="entry name" value="DUF2460"/>
</dbReference>
<evidence type="ECO:0000313" key="4">
    <source>
        <dbReference type="Proteomes" id="UP000183299"/>
    </source>
</evidence>
<accession>A0A1I3X0E7</accession>
<name>A0A1I3X0E7_9RHOB</name>
<dbReference type="NCBIfam" id="TIGR02217">
    <property type="entry name" value="chp_TIGR02217"/>
    <property type="match status" value="1"/>
</dbReference>
<dbReference type="Proteomes" id="UP000183299">
    <property type="component" value="Unassembled WGS sequence"/>
</dbReference>
<keyword evidence="4" id="KW-1185">Reference proteome</keyword>
<dbReference type="STRING" id="576117.SAMN04488138_1343"/>
<proteinExistence type="predicted"/>
<gene>
    <name evidence="3" type="ORF">SAMN04488138_1343</name>
</gene>
<dbReference type="OrthoDB" id="1685145at2"/>
<reference evidence="3 4" key="1">
    <citation type="submission" date="2016-10" db="EMBL/GenBank/DDBJ databases">
        <authorList>
            <person name="de Groot N.N."/>
        </authorList>
    </citation>
    <scope>NUCLEOTIDE SEQUENCE [LARGE SCALE GENOMIC DNA]</scope>
    <source>
        <strain evidence="3 4">CGMCC 1.8891</strain>
    </source>
</reference>
<dbReference type="Pfam" id="PF09343">
    <property type="entry name" value="DUF2460"/>
    <property type="match status" value="1"/>
</dbReference>
<dbReference type="RefSeq" id="WP_066598897.1">
    <property type="nucleotide sequence ID" value="NZ_FORY01000034.1"/>
</dbReference>
<organism evidence="3 4">
    <name type="scientific">Celeribacter halophilus</name>
    <dbReference type="NCBI Taxonomy" id="576117"/>
    <lineage>
        <taxon>Bacteria</taxon>
        <taxon>Pseudomonadati</taxon>
        <taxon>Pseudomonadota</taxon>
        <taxon>Alphaproteobacteria</taxon>
        <taxon>Rhodobacterales</taxon>
        <taxon>Roseobacteraceae</taxon>
        <taxon>Celeribacter</taxon>
    </lineage>
</organism>
<protein>
    <submittedName>
        <fullName evidence="3">TIGR02217 family protein</fullName>
    </submittedName>
</protein>
<sequence>MAFHDIRFPDNIGRGAKGGPRRKTQVVTLDSGREERNASWATSRREFDVAFGVRSNDQLQQVVAFFEARVGQLHAFRFKDWADYKSGTASRAIDAEDQLLGAGDGVTVAFQLRKHYGDDVSEYWRVIEKPVAGTVRVALGGAEQFSGWSVDTSTGVVTFDTPPALGVEVTAGFEFDVPCRFDTDSIDTLLDIERTGSISSIPLIEVKGE</sequence>